<dbReference type="GO" id="GO:0044550">
    <property type="term" value="P:secondary metabolite biosynthetic process"/>
    <property type="evidence" value="ECO:0007669"/>
    <property type="project" value="UniProtKB-ARBA"/>
</dbReference>
<feature type="domain" description="NmrA-like" evidence="2">
    <location>
        <begin position="11"/>
        <end position="135"/>
    </location>
</feature>
<proteinExistence type="inferred from homology"/>
<evidence type="ECO:0000256" key="1">
    <source>
        <dbReference type="ARBA" id="ARBA00005725"/>
    </source>
</evidence>
<protein>
    <submittedName>
        <fullName evidence="3">NmrA-like</fullName>
    </submittedName>
</protein>
<dbReference type="PANTHER" id="PTHR43349:SF4">
    <property type="entry name" value="PINORESINOL REDUCTASE 1-RELATED"/>
    <property type="match status" value="1"/>
</dbReference>
<gene>
    <name evidence="3" type="ORF">BVC80_8425g6</name>
</gene>
<dbReference type="PANTHER" id="PTHR43349">
    <property type="entry name" value="PINORESINOL REDUCTASE-RELATED"/>
    <property type="match status" value="1"/>
</dbReference>
<evidence type="ECO:0000313" key="3">
    <source>
        <dbReference type="EMBL" id="OVA15192.1"/>
    </source>
</evidence>
<name>A0A200QXL1_MACCD</name>
<dbReference type="OMA" id="FSANCMA"/>
<reference evidence="3 4" key="1">
    <citation type="journal article" date="2017" name="Mol. Plant">
        <title>The Genome of Medicinal Plant Macleaya cordata Provides New Insights into Benzylisoquinoline Alkaloids Metabolism.</title>
        <authorList>
            <person name="Liu X."/>
            <person name="Liu Y."/>
            <person name="Huang P."/>
            <person name="Ma Y."/>
            <person name="Qing Z."/>
            <person name="Tang Q."/>
            <person name="Cao H."/>
            <person name="Cheng P."/>
            <person name="Zheng Y."/>
            <person name="Yuan Z."/>
            <person name="Zhou Y."/>
            <person name="Liu J."/>
            <person name="Tang Z."/>
            <person name="Zhuo Y."/>
            <person name="Zhang Y."/>
            <person name="Yu L."/>
            <person name="Huang J."/>
            <person name="Yang P."/>
            <person name="Peng Q."/>
            <person name="Zhang J."/>
            <person name="Jiang W."/>
            <person name="Zhang Z."/>
            <person name="Lin K."/>
            <person name="Ro D.K."/>
            <person name="Chen X."/>
            <person name="Xiong X."/>
            <person name="Shang Y."/>
            <person name="Huang S."/>
            <person name="Zeng J."/>
        </authorList>
    </citation>
    <scope>NUCLEOTIDE SEQUENCE [LARGE SCALE GENOMIC DNA]</scope>
    <source>
        <strain evidence="4">cv. BLH2017</strain>
        <tissue evidence="3">Root</tissue>
    </source>
</reference>
<organism evidence="3 4">
    <name type="scientific">Macleaya cordata</name>
    <name type="common">Five-seeded plume-poppy</name>
    <name type="synonym">Bocconia cordata</name>
    <dbReference type="NCBI Taxonomy" id="56857"/>
    <lineage>
        <taxon>Eukaryota</taxon>
        <taxon>Viridiplantae</taxon>
        <taxon>Streptophyta</taxon>
        <taxon>Embryophyta</taxon>
        <taxon>Tracheophyta</taxon>
        <taxon>Spermatophyta</taxon>
        <taxon>Magnoliopsida</taxon>
        <taxon>Ranunculales</taxon>
        <taxon>Papaveraceae</taxon>
        <taxon>Papaveroideae</taxon>
        <taxon>Macleaya</taxon>
    </lineage>
</organism>
<dbReference type="InterPro" id="IPR008030">
    <property type="entry name" value="NmrA-like"/>
</dbReference>
<dbReference type="Proteomes" id="UP000195402">
    <property type="component" value="Unassembled WGS sequence"/>
</dbReference>
<comment type="similarity">
    <text evidence="1">Belongs to the NmrA-type oxidoreductase family. Isoflavone reductase subfamily.</text>
</comment>
<keyword evidence="4" id="KW-1185">Reference proteome</keyword>
<dbReference type="InterPro" id="IPR050608">
    <property type="entry name" value="NmrA-type/Isoflavone_red_sf"/>
</dbReference>
<evidence type="ECO:0000259" key="2">
    <source>
        <dbReference type="Pfam" id="PF05368"/>
    </source>
</evidence>
<dbReference type="SUPFAM" id="SSF51735">
    <property type="entry name" value="NAD(P)-binding Rossmann-fold domains"/>
    <property type="match status" value="1"/>
</dbReference>
<dbReference type="AlphaFoldDB" id="A0A200QXL1"/>
<dbReference type="EMBL" id="MVGT01000868">
    <property type="protein sequence ID" value="OVA15192.1"/>
    <property type="molecule type" value="Genomic_DNA"/>
</dbReference>
<accession>A0A200QXL1</accession>
<dbReference type="InterPro" id="IPR036291">
    <property type="entry name" value="NAD(P)-bd_dom_sf"/>
</dbReference>
<dbReference type="STRING" id="56857.A0A200QXL1"/>
<dbReference type="OrthoDB" id="419598at2759"/>
<comment type="caution">
    <text evidence="3">The sequence shown here is derived from an EMBL/GenBank/DDBJ whole genome shotgun (WGS) entry which is preliminary data.</text>
</comment>
<evidence type="ECO:0000313" key="4">
    <source>
        <dbReference type="Proteomes" id="UP000195402"/>
    </source>
</evidence>
<dbReference type="Pfam" id="PF05368">
    <property type="entry name" value="NmrA"/>
    <property type="match status" value="1"/>
</dbReference>
<dbReference type="Gene3D" id="3.40.50.720">
    <property type="entry name" value="NAD(P)-binding Rossmann-like Domain"/>
    <property type="match status" value="1"/>
</dbReference>
<dbReference type="InParanoid" id="A0A200QXL1"/>
<dbReference type="Gene3D" id="3.90.25.10">
    <property type="entry name" value="UDP-galactose 4-epimerase, domain 1"/>
    <property type="match status" value="1"/>
</dbReference>
<sequence length="151" mass="16765">MDPARMGHSLEPGRVTFDEKMSVRKAIHDARIPFTYVSANCFGGYFIGNLSQMCTLTPSTDNVILFGDGNVKAIYLDEDDIAIYTIKSIDDPRTLNKTLYLRPPENIISQRELVGIWETLIGKELNKSTISAQDFLATMKGDDSTQLGGEV</sequence>
<dbReference type="GO" id="GO:0010283">
    <property type="term" value="F:pinoresinol reductase activity"/>
    <property type="evidence" value="ECO:0007669"/>
    <property type="project" value="UniProtKB-ARBA"/>
</dbReference>